<accession>A0A914E3A1</accession>
<dbReference type="AlphaFoldDB" id="A0A914E3A1"/>
<dbReference type="WBParaSite" id="ACRNAN_scaffold5357.g29439.t1">
    <property type="protein sequence ID" value="ACRNAN_scaffold5357.g29439.t1"/>
    <property type="gene ID" value="ACRNAN_scaffold5357.g29439"/>
</dbReference>
<feature type="transmembrane region" description="Helical" evidence="1">
    <location>
        <begin position="47"/>
        <end position="69"/>
    </location>
</feature>
<keyword evidence="1" id="KW-1133">Transmembrane helix</keyword>
<keyword evidence="1" id="KW-0812">Transmembrane</keyword>
<reference evidence="3" key="1">
    <citation type="submission" date="2022-11" db="UniProtKB">
        <authorList>
            <consortium name="WormBaseParasite"/>
        </authorList>
    </citation>
    <scope>IDENTIFICATION</scope>
</reference>
<organism evidence="2 3">
    <name type="scientific">Acrobeloides nanus</name>
    <dbReference type="NCBI Taxonomy" id="290746"/>
    <lineage>
        <taxon>Eukaryota</taxon>
        <taxon>Metazoa</taxon>
        <taxon>Ecdysozoa</taxon>
        <taxon>Nematoda</taxon>
        <taxon>Chromadorea</taxon>
        <taxon>Rhabditida</taxon>
        <taxon>Tylenchina</taxon>
        <taxon>Cephalobomorpha</taxon>
        <taxon>Cephaloboidea</taxon>
        <taxon>Cephalobidae</taxon>
        <taxon>Acrobeloides</taxon>
    </lineage>
</organism>
<keyword evidence="2" id="KW-1185">Reference proteome</keyword>
<name>A0A914E3A1_9BILA</name>
<proteinExistence type="predicted"/>
<sequence>MDSSDYTTSSEMDSAGYTTMSDFLFGDDSLENATSSLIDVFSGIPSLYLYIAIGVIVLIAVLWILYCIYKNIRPTYIPNNVFPKYPILRLDLSTLEGQKRCYDEFCLHNLKRYQFERYVSFRTKWFNGTANKRWFLMHMDLTVYMALKEAMIRELGEEMNVNEVLNKSDSKPFGPVSSQTLNLDRTRF</sequence>
<evidence type="ECO:0000256" key="1">
    <source>
        <dbReference type="SAM" id="Phobius"/>
    </source>
</evidence>
<evidence type="ECO:0000313" key="3">
    <source>
        <dbReference type="WBParaSite" id="ACRNAN_scaffold5357.g29439.t1"/>
    </source>
</evidence>
<protein>
    <submittedName>
        <fullName evidence="3">Uncharacterized protein</fullName>
    </submittedName>
</protein>
<keyword evidence="1" id="KW-0472">Membrane</keyword>
<evidence type="ECO:0000313" key="2">
    <source>
        <dbReference type="Proteomes" id="UP000887540"/>
    </source>
</evidence>
<dbReference type="Proteomes" id="UP000887540">
    <property type="component" value="Unplaced"/>
</dbReference>